<dbReference type="SUPFAM" id="SSF51735">
    <property type="entry name" value="NAD(P)-binding Rossmann-fold domains"/>
    <property type="match status" value="1"/>
</dbReference>
<name>A0AAP0SK26_9PSED</name>
<dbReference type="InterPro" id="IPR036291">
    <property type="entry name" value="NAD(P)-bd_dom_sf"/>
</dbReference>
<dbReference type="EMBL" id="CP071706">
    <property type="protein sequence ID" value="KDO01983.2"/>
    <property type="molecule type" value="Genomic_DNA"/>
</dbReference>
<dbReference type="PANTHER" id="PTHR44196">
    <property type="entry name" value="DEHYDROGENASE/REDUCTASE SDR FAMILY MEMBER 7B"/>
    <property type="match status" value="1"/>
</dbReference>
<dbReference type="AlphaFoldDB" id="A0AAP0SK26"/>
<keyword evidence="4" id="KW-1185">Reference proteome</keyword>
<reference evidence="3 4" key="1">
    <citation type="journal article" date="2014" name="Genome Announc.">
        <title>Genome Sequence of Pseudomonas sp. Strain P482, a Tomato Rhizosphere Isolate with Broad-Spectrum Antimicrobial Activity.</title>
        <authorList>
            <person name="Krzyzanowska D.M."/>
            <person name="Ossowicki A."/>
            <person name="Jafra S."/>
        </authorList>
    </citation>
    <scope>NUCLEOTIDE SEQUENCE [LARGE SCALE GENOMIC DNA]</scope>
    <source>
        <strain evidence="3 4">P482</strain>
    </source>
</reference>
<organism evidence="3 4">
    <name type="scientific">Pseudomonas donghuensis</name>
    <dbReference type="NCBI Taxonomy" id="1163398"/>
    <lineage>
        <taxon>Bacteria</taxon>
        <taxon>Pseudomonadati</taxon>
        <taxon>Pseudomonadota</taxon>
        <taxon>Gammaproteobacteria</taxon>
        <taxon>Pseudomonadales</taxon>
        <taxon>Pseudomonadaceae</taxon>
        <taxon>Pseudomonas</taxon>
    </lineage>
</organism>
<gene>
    <name evidence="3" type="ORF">BV82_0118</name>
</gene>
<dbReference type="KEGG" id="pdw:BV82_0118"/>
<evidence type="ECO:0000256" key="2">
    <source>
        <dbReference type="ARBA" id="ARBA00023002"/>
    </source>
</evidence>
<comment type="similarity">
    <text evidence="1">Belongs to the short-chain dehydrogenases/reductases (SDR) family.</text>
</comment>
<evidence type="ECO:0000256" key="1">
    <source>
        <dbReference type="ARBA" id="ARBA00006484"/>
    </source>
</evidence>
<dbReference type="Proteomes" id="UP000027121">
    <property type="component" value="Chromosome"/>
</dbReference>
<reference evidence="3 4" key="2">
    <citation type="journal article" date="2016" name="Front. Microbiol.">
        <title>When Genome-Based Approach Meets the 'Old but Good': Revealing Genes Involved in the Antibacterial Activity of Pseudomonas sp. P482 against Soft Rot Pathogens.</title>
        <authorList>
            <person name="Krzyzanowska D.M."/>
            <person name="Ossowicki A."/>
            <person name="Rajewska M."/>
            <person name="Maciag T."/>
            <person name="Jablonska M."/>
            <person name="Obuchowski M."/>
            <person name="Heeb S."/>
            <person name="Jafra S."/>
        </authorList>
    </citation>
    <scope>NUCLEOTIDE SEQUENCE [LARGE SCALE GENOMIC DNA]</scope>
    <source>
        <strain evidence="3 4">P482</strain>
    </source>
</reference>
<dbReference type="Gene3D" id="3.40.50.720">
    <property type="entry name" value="NAD(P)-binding Rossmann-like Domain"/>
    <property type="match status" value="1"/>
</dbReference>
<sequence length="236" mass="25060">MARKVWVTGAGSGLGLALVQQLLAQGWKVAASGRASTELQGLSQLNPQQLLLLDGNLTDAAQAAQASQRLQAQWGALDCLLVNAGTCDYLDASIPPTAIFEAIASSNLSASVHCLHNALPLLENGQSPQIMAVLSRYSALQLYEPSQPATPDNSLAEVFRSECQHLASKGIDLTLVAPQALKVPLVATQVMPQEWTAESAADVLLQRLPERAPELLLEALNLNSLWPLPEQPSSSV</sequence>
<dbReference type="PRINTS" id="PR00081">
    <property type="entry name" value="GDHRDH"/>
</dbReference>
<dbReference type="InterPro" id="IPR002347">
    <property type="entry name" value="SDR_fam"/>
</dbReference>
<proteinExistence type="inferred from homology"/>
<dbReference type="Pfam" id="PF00106">
    <property type="entry name" value="adh_short"/>
    <property type="match status" value="1"/>
</dbReference>
<dbReference type="GO" id="GO:0016020">
    <property type="term" value="C:membrane"/>
    <property type="evidence" value="ECO:0007669"/>
    <property type="project" value="TreeGrafter"/>
</dbReference>
<evidence type="ECO:0000313" key="3">
    <source>
        <dbReference type="EMBL" id="KDO01983.2"/>
    </source>
</evidence>
<dbReference type="PANTHER" id="PTHR44196:SF1">
    <property type="entry name" value="DEHYDROGENASE_REDUCTASE SDR FAMILY MEMBER 7B"/>
    <property type="match status" value="1"/>
</dbReference>
<keyword evidence="2" id="KW-0560">Oxidoreductase</keyword>
<dbReference type="GO" id="GO:0016491">
    <property type="term" value="F:oxidoreductase activity"/>
    <property type="evidence" value="ECO:0007669"/>
    <property type="project" value="UniProtKB-KW"/>
</dbReference>
<protein>
    <submittedName>
        <fullName evidence="3">SDR family NAD(P)-dependent oxidoreductase</fullName>
    </submittedName>
</protein>
<evidence type="ECO:0000313" key="4">
    <source>
        <dbReference type="Proteomes" id="UP000027121"/>
    </source>
</evidence>
<accession>A0AAP0SK26</accession>